<keyword evidence="3" id="KW-1185">Reference proteome</keyword>
<dbReference type="InterPro" id="IPR012902">
    <property type="entry name" value="N_methyl_site"/>
</dbReference>
<sequence>MSERPMIRKQRQNRMARSAGRPNGFTLIELMVAMLLGLVVIGGVTSVFLAGQQTYRTNEALSDVEQGSRTAFELLARDIRDAGNTGCDTSSGRVANVVNPPDPWYADWNDALVGYDDATTDPALAGITGNGAPVAKTSSVHVLSTANSDVTISQVPSKDSASFEINAATTQLTTGELIMICDFDHATILQITNYNGATNVVHDSGNNATPGNCSKGLGYPTICTGPATGNAYLFPPNSRVAVLTAEVWYIGTNPLNGQSLYRLDATSGAGGVTATPQEMVRNVTNMQIAYLQPPGATFSTASNVTNWAVVDAAQVTLTLLSTSQRVGATSSAPLQRSFTSTTTVRTRVQ</sequence>
<dbReference type="SUPFAM" id="SSF54523">
    <property type="entry name" value="Pili subunits"/>
    <property type="match status" value="1"/>
</dbReference>
<dbReference type="EMBL" id="QRBF01000002">
    <property type="protein sequence ID" value="RDS85505.1"/>
    <property type="molecule type" value="Genomic_DNA"/>
</dbReference>
<protein>
    <submittedName>
        <fullName evidence="2">Prepilin-type N-terminal cleavage/methylation domain-containing protein</fullName>
    </submittedName>
</protein>
<evidence type="ECO:0000313" key="3">
    <source>
        <dbReference type="Proteomes" id="UP000255334"/>
    </source>
</evidence>
<comment type="caution">
    <text evidence="2">The sequence shown here is derived from an EMBL/GenBank/DDBJ whole genome shotgun (WGS) entry which is preliminary data.</text>
</comment>
<keyword evidence="1" id="KW-0812">Transmembrane</keyword>
<evidence type="ECO:0000256" key="1">
    <source>
        <dbReference type="SAM" id="Phobius"/>
    </source>
</evidence>
<gene>
    <name evidence="2" type="ORF">DWU99_08340</name>
</gene>
<keyword evidence="1" id="KW-0472">Membrane</keyword>
<accession>A0A370XBC6</accession>
<dbReference type="AlphaFoldDB" id="A0A370XBC6"/>
<dbReference type="Proteomes" id="UP000255334">
    <property type="component" value="Unassembled WGS sequence"/>
</dbReference>
<keyword evidence="1" id="KW-1133">Transmembrane helix</keyword>
<proteinExistence type="predicted"/>
<feature type="transmembrane region" description="Helical" evidence="1">
    <location>
        <begin position="24"/>
        <end position="49"/>
    </location>
</feature>
<dbReference type="NCBIfam" id="TIGR02532">
    <property type="entry name" value="IV_pilin_GFxxxE"/>
    <property type="match status" value="1"/>
</dbReference>
<name>A0A370XBC6_9GAMM</name>
<reference evidence="2 3" key="1">
    <citation type="submission" date="2018-07" db="EMBL/GenBank/DDBJ databases">
        <title>Dyella monticola sp. nov. and Dyella psychrodurans sp. nov. isolated from monsoon evergreen broad-leaved forest soil of Dinghu Mountain, China.</title>
        <authorList>
            <person name="Gao Z."/>
            <person name="Qiu L."/>
        </authorList>
    </citation>
    <scope>NUCLEOTIDE SEQUENCE [LARGE SCALE GENOMIC DNA]</scope>
    <source>
        <strain evidence="2 3">4MSK11</strain>
    </source>
</reference>
<evidence type="ECO:0000313" key="2">
    <source>
        <dbReference type="EMBL" id="RDS85505.1"/>
    </source>
</evidence>
<dbReference type="Pfam" id="PF07963">
    <property type="entry name" value="N_methyl"/>
    <property type="match status" value="1"/>
</dbReference>
<dbReference type="OrthoDB" id="5296662at2"/>
<dbReference type="InterPro" id="IPR045584">
    <property type="entry name" value="Pilin-like"/>
</dbReference>
<organism evidence="2 3">
    <name type="scientific">Dyella psychrodurans</name>
    <dbReference type="NCBI Taxonomy" id="1927960"/>
    <lineage>
        <taxon>Bacteria</taxon>
        <taxon>Pseudomonadati</taxon>
        <taxon>Pseudomonadota</taxon>
        <taxon>Gammaproteobacteria</taxon>
        <taxon>Lysobacterales</taxon>
        <taxon>Rhodanobacteraceae</taxon>
        <taxon>Dyella</taxon>
    </lineage>
</organism>